<dbReference type="GO" id="GO:0004644">
    <property type="term" value="F:phosphoribosylglycinamide formyltransferase activity"/>
    <property type="evidence" value="ECO:0007669"/>
    <property type="project" value="UniProtKB-EC"/>
</dbReference>
<feature type="domain" description="Formyl transferase N-terminal" evidence="5">
    <location>
        <begin position="4"/>
        <end position="174"/>
    </location>
</feature>
<evidence type="ECO:0000259" key="5">
    <source>
        <dbReference type="Pfam" id="PF00551"/>
    </source>
</evidence>
<comment type="pathway">
    <text evidence="1">Purine metabolism; IMP biosynthesis via de novo pathway; N(2)-formyl-N(1)-(5-phospho-D-ribosyl)glycinamide from N(1)-(5-phospho-D-ribosyl)glycinamide (10-formyl THF route): step 1/1.</text>
</comment>
<dbReference type="PANTHER" id="PTHR43369:SF2">
    <property type="entry name" value="PHOSPHORIBOSYLGLYCINAMIDE FORMYLTRANSFERASE"/>
    <property type="match status" value="1"/>
</dbReference>
<dbReference type="InterPro" id="IPR002376">
    <property type="entry name" value="Formyl_transf_N"/>
</dbReference>
<evidence type="ECO:0000256" key="1">
    <source>
        <dbReference type="ARBA" id="ARBA00005054"/>
    </source>
</evidence>
<dbReference type="EC" id="2.1.2.2" evidence="2"/>
<dbReference type="OrthoDB" id="9806170at2"/>
<name>A0A1H7HF77_9GAMM</name>
<keyword evidence="3 6" id="KW-0808">Transferase</keyword>
<evidence type="ECO:0000313" key="7">
    <source>
        <dbReference type="Proteomes" id="UP000198807"/>
    </source>
</evidence>
<dbReference type="STRING" id="650850.SAMN04488129_102203"/>
<dbReference type="Gene3D" id="3.40.50.170">
    <property type="entry name" value="Formyl transferase, N-terminal domain"/>
    <property type="match status" value="1"/>
</dbReference>
<dbReference type="GO" id="GO:0005829">
    <property type="term" value="C:cytosol"/>
    <property type="evidence" value="ECO:0007669"/>
    <property type="project" value="TreeGrafter"/>
</dbReference>
<dbReference type="GO" id="GO:0006189">
    <property type="term" value="P:'de novo' IMP biosynthetic process"/>
    <property type="evidence" value="ECO:0007669"/>
    <property type="project" value="TreeGrafter"/>
</dbReference>
<organism evidence="6 7">
    <name type="scientific">Halomonas daqiaonensis</name>
    <dbReference type="NCBI Taxonomy" id="650850"/>
    <lineage>
        <taxon>Bacteria</taxon>
        <taxon>Pseudomonadati</taxon>
        <taxon>Pseudomonadota</taxon>
        <taxon>Gammaproteobacteria</taxon>
        <taxon>Oceanospirillales</taxon>
        <taxon>Halomonadaceae</taxon>
        <taxon>Halomonas</taxon>
    </lineage>
</organism>
<dbReference type="EMBL" id="FOBC01000002">
    <property type="protein sequence ID" value="SEK48894.1"/>
    <property type="molecule type" value="Genomic_DNA"/>
</dbReference>
<keyword evidence="4" id="KW-0658">Purine biosynthesis</keyword>
<dbReference type="AlphaFoldDB" id="A0A1H7HF77"/>
<keyword evidence="7" id="KW-1185">Reference proteome</keyword>
<accession>A0A1H7HF77</accession>
<dbReference type="Proteomes" id="UP000198807">
    <property type="component" value="Unassembled WGS sequence"/>
</dbReference>
<dbReference type="SUPFAM" id="SSF53328">
    <property type="entry name" value="Formyltransferase"/>
    <property type="match status" value="1"/>
</dbReference>
<dbReference type="Pfam" id="PF00551">
    <property type="entry name" value="Formyl_trans_N"/>
    <property type="match status" value="1"/>
</dbReference>
<reference evidence="7" key="1">
    <citation type="submission" date="2016-10" db="EMBL/GenBank/DDBJ databases">
        <authorList>
            <person name="Varghese N."/>
            <person name="Submissions S."/>
        </authorList>
    </citation>
    <scope>NUCLEOTIDE SEQUENCE [LARGE SCALE GENOMIC DNA]</scope>
    <source>
        <strain evidence="7">CGMCC 1.9150</strain>
    </source>
</reference>
<sequence>MTKNMVVLASSGGSVLDEALKVDACRQHIALVVCDRECGAEWVARRHGVAVEVMPCCTGREFSDALYDYFLGKPEIDLFLSSYSRLLSGKFLQKYRGRIVNFHPAVLPACPGLDGFGDTLKAGCKFIGATVHFVDEGMDTGRPILQAARPHDPGLSDEENRQRVFMQMCRMFVQIVTWFAAGRVDQQGSVLGARYRLSEFSPNLDSVHAIEFAQAFCPEDKE</sequence>
<dbReference type="PANTHER" id="PTHR43369">
    <property type="entry name" value="PHOSPHORIBOSYLGLYCINAMIDE FORMYLTRANSFERASE"/>
    <property type="match status" value="1"/>
</dbReference>
<evidence type="ECO:0000256" key="4">
    <source>
        <dbReference type="ARBA" id="ARBA00022755"/>
    </source>
</evidence>
<gene>
    <name evidence="6" type="ORF">SAMN04488129_102203</name>
</gene>
<evidence type="ECO:0000256" key="2">
    <source>
        <dbReference type="ARBA" id="ARBA00012254"/>
    </source>
</evidence>
<dbReference type="RefSeq" id="WP_089710212.1">
    <property type="nucleotide sequence ID" value="NZ_FOBC01000002.1"/>
</dbReference>
<evidence type="ECO:0000313" key="6">
    <source>
        <dbReference type="EMBL" id="SEK48894.1"/>
    </source>
</evidence>
<evidence type="ECO:0000256" key="3">
    <source>
        <dbReference type="ARBA" id="ARBA00022679"/>
    </source>
</evidence>
<proteinExistence type="predicted"/>
<dbReference type="InterPro" id="IPR036477">
    <property type="entry name" value="Formyl_transf_N_sf"/>
</dbReference>
<protein>
    <recommendedName>
        <fullName evidence="2">phosphoribosylglycinamide formyltransferase 1</fullName>
        <ecNumber evidence="2">2.1.2.2</ecNumber>
    </recommendedName>
</protein>